<feature type="active site" evidence="2">
    <location>
        <position position="484"/>
    </location>
</feature>
<feature type="compositionally biased region" description="Low complexity" evidence="3">
    <location>
        <begin position="886"/>
        <end position="897"/>
    </location>
</feature>
<feature type="transmembrane region" description="Helical" evidence="4">
    <location>
        <begin position="799"/>
        <end position="818"/>
    </location>
</feature>
<evidence type="ECO:0000256" key="1">
    <source>
        <dbReference type="ARBA" id="ARBA00023157"/>
    </source>
</evidence>
<dbReference type="PROSITE" id="PS50215">
    <property type="entry name" value="ADAM_MEPRO"/>
    <property type="match status" value="1"/>
</dbReference>
<dbReference type="InterPro" id="IPR024079">
    <property type="entry name" value="MetalloPept_cat_dom_sf"/>
</dbReference>
<feature type="disulfide bond" evidence="2">
    <location>
        <begin position="502"/>
        <end position="507"/>
    </location>
</feature>
<protein>
    <submittedName>
        <fullName evidence="8">Uncharacterized protein</fullName>
    </submittedName>
</protein>
<feature type="region of interest" description="Disordered" evidence="3">
    <location>
        <begin position="814"/>
        <end position="949"/>
    </location>
</feature>
<evidence type="ECO:0000259" key="7">
    <source>
        <dbReference type="PROSITE" id="PS50215"/>
    </source>
</evidence>
<feature type="compositionally biased region" description="Polar residues" evidence="3">
    <location>
        <begin position="980"/>
        <end position="997"/>
    </location>
</feature>
<evidence type="ECO:0000313" key="8">
    <source>
        <dbReference type="EMBL" id="KAJ1642284.1"/>
    </source>
</evidence>
<gene>
    <name evidence="8" type="ORF">LPJ64_005859</name>
</gene>
<dbReference type="FunFam" id="4.10.70.10:FF:000001">
    <property type="entry name" value="Disintegrin and metalloproteinase domain-containing protein 22"/>
    <property type="match status" value="1"/>
</dbReference>
<evidence type="ECO:0000256" key="2">
    <source>
        <dbReference type="PROSITE-ProRule" id="PRU00276"/>
    </source>
</evidence>
<dbReference type="AlphaFoldDB" id="A0A9W7XGE8"/>
<feature type="compositionally biased region" description="Polar residues" evidence="3">
    <location>
        <begin position="1006"/>
        <end position="1018"/>
    </location>
</feature>
<dbReference type="InterPro" id="IPR001590">
    <property type="entry name" value="Peptidase_M12B"/>
</dbReference>
<dbReference type="SMART" id="SM00050">
    <property type="entry name" value="DISIN"/>
    <property type="match status" value="1"/>
</dbReference>
<dbReference type="PANTHER" id="PTHR11905">
    <property type="entry name" value="ADAM A DISINTEGRIN AND METALLOPROTEASE DOMAIN"/>
    <property type="match status" value="1"/>
</dbReference>
<comment type="caution">
    <text evidence="2">Lacks conserved residue(s) required for the propagation of feature annotation.</text>
</comment>
<keyword evidence="9" id="KW-1185">Reference proteome</keyword>
<feature type="chain" id="PRO_5040826476" evidence="5">
    <location>
        <begin position="29"/>
        <end position="1018"/>
    </location>
</feature>
<feature type="domain" description="Disintegrin" evidence="6">
    <location>
        <begin position="567"/>
        <end position="656"/>
    </location>
</feature>
<accession>A0A9W7XGE8</accession>
<dbReference type="GO" id="GO:0006508">
    <property type="term" value="P:proteolysis"/>
    <property type="evidence" value="ECO:0007669"/>
    <property type="project" value="InterPro"/>
</dbReference>
<dbReference type="EMBL" id="JANBOH010000435">
    <property type="protein sequence ID" value="KAJ1642284.1"/>
    <property type="molecule type" value="Genomic_DNA"/>
</dbReference>
<dbReference type="Gene3D" id="4.10.70.10">
    <property type="entry name" value="Disintegrin domain"/>
    <property type="match status" value="1"/>
</dbReference>
<keyword evidence="4" id="KW-1133">Transmembrane helix</keyword>
<name>A0A9W7XGE8_9FUNG</name>
<keyword evidence="2" id="KW-0862">Zinc</keyword>
<dbReference type="Pfam" id="PF13688">
    <property type="entry name" value="Reprolysin_5"/>
    <property type="match status" value="1"/>
</dbReference>
<proteinExistence type="predicted"/>
<feature type="binding site" evidence="2">
    <location>
        <position position="493"/>
    </location>
    <ligand>
        <name>Zn(2+)</name>
        <dbReference type="ChEBI" id="CHEBI:29105"/>
        <note>catalytic</note>
    </ligand>
</feature>
<keyword evidence="5" id="KW-0732">Signal</keyword>
<dbReference type="Proteomes" id="UP001145021">
    <property type="component" value="Unassembled WGS sequence"/>
</dbReference>
<dbReference type="InterPro" id="IPR001762">
    <property type="entry name" value="Disintegrin_dom"/>
</dbReference>
<dbReference type="SUPFAM" id="SSF57552">
    <property type="entry name" value="Blood coagulation inhibitor (disintegrin)"/>
    <property type="match status" value="1"/>
</dbReference>
<feature type="region of interest" description="Disordered" evidence="3">
    <location>
        <begin position="978"/>
        <end position="1018"/>
    </location>
</feature>
<sequence>MIISGFRFRTLAAAAATAVLCLSANVQGRSSSDSIPVVSQYEFLAEPVVHRFGEHDSTRNTVRYSKRSFHEQLDLESMINDGTFHVQLRAFNTTYSLVVEPNYDLVHPDAVMTRTVLGGQVVRTEIPMHDIGIYRGHVLRTGPVRPKDMSESLRKWEMSKRELFSFDEHKSWVRMTVFRDDRGRAVMDGMFGVDGETFYVKPAHAYMLTKREDDPALSNPYARRSEMRFAASIVYRQSDLVNESAGSHGSERKRKRDGNGGLQQGKVQTCGAHRLAANMLEMPPRLEVGDPMHPVRMVKRAGDVGGILRKRAVSFDGNANALNAGCISARKVLYMGAAADCTYVTKYQSQDGARMQILSNWNQASAVYERQLNVVLGLIALQIEDLSCPTSIDSKKAWNRGCSVSYGIDKRLSDFSSWRAGRGEDGCGLWHLMTNCPTGTEVGLAWIGTMCMTGASTNTAQGGVSSGTGVSAVSRDEWKVVAHEVGHNFGASHDCTAEECPCSGSSCAQCCPCSGNCDCEARYIMNPTSPVSSDDFSPCSIKNMCGTIKSTGVQCLQDPGKRSTLSTGMCGNGIKEDGEECDCGTSDECKNDPCCDASTCKLKSGAACADSNDLCCSQCQVRSKGTVCRAKYSECDIAEICDGQSPDCPSDKHIDDGDSCGAAGAGLTCASGQCTSRDAQCAARGGSSGLTQRCTISMGGDLCDFQCSNPNNLLVCVYMSGSFTDGTDCGFHARCRSGVCKGENAFYQFLLLFQRNLAISIPVTIAVALALLTIICCCCCRCFRCCGRARPPYSRKGMLVPAAGAAAAAAAGAAGAAGDSRRPPGKRFRAFGMPRNPFRPRKTPDIPPNDPSVALQPTLPVMPPMPRRSSTPMTPLDGSNAYHNVPPHQQLQHQQQPFGQRGWVDEGLYNGSPRAPPGGAFAPYPPAEPGFYQNARALPPSSGTPPLNGPYFPQNPEPSYFAQNHEPHHSEIFQARGLRDNSQGNSSFELETYSYSGDVQHGSGGNHPSQTHLNSNLR</sequence>
<feature type="region of interest" description="Disordered" evidence="3">
    <location>
        <begin position="242"/>
        <end position="265"/>
    </location>
</feature>
<evidence type="ECO:0000313" key="9">
    <source>
        <dbReference type="Proteomes" id="UP001145021"/>
    </source>
</evidence>
<feature type="compositionally biased region" description="Low complexity" evidence="3">
    <location>
        <begin position="911"/>
        <end position="922"/>
    </location>
</feature>
<feature type="signal peptide" evidence="5">
    <location>
        <begin position="1"/>
        <end position="28"/>
    </location>
</feature>
<keyword evidence="4" id="KW-0812">Transmembrane</keyword>
<evidence type="ECO:0000256" key="4">
    <source>
        <dbReference type="SAM" id="Phobius"/>
    </source>
</evidence>
<evidence type="ECO:0000259" key="6">
    <source>
        <dbReference type="PROSITE" id="PS50214"/>
    </source>
</evidence>
<dbReference type="PROSITE" id="PS50214">
    <property type="entry name" value="DISINTEGRIN_2"/>
    <property type="match status" value="1"/>
</dbReference>
<reference evidence="8" key="1">
    <citation type="submission" date="2022-07" db="EMBL/GenBank/DDBJ databases">
        <title>Phylogenomic reconstructions and comparative analyses of Kickxellomycotina fungi.</title>
        <authorList>
            <person name="Reynolds N.K."/>
            <person name="Stajich J.E."/>
            <person name="Barry K."/>
            <person name="Grigoriev I.V."/>
            <person name="Crous P."/>
            <person name="Smith M.E."/>
        </authorList>
    </citation>
    <scope>NUCLEOTIDE SEQUENCE</scope>
    <source>
        <strain evidence="8">NBRC 105413</strain>
    </source>
</reference>
<keyword evidence="2" id="KW-0479">Metal-binding</keyword>
<dbReference type="PANTHER" id="PTHR11905:SF159">
    <property type="entry name" value="ADAM METALLOPROTEASE"/>
    <property type="match status" value="1"/>
</dbReference>
<feature type="transmembrane region" description="Helical" evidence="4">
    <location>
        <begin position="757"/>
        <end position="778"/>
    </location>
</feature>
<comment type="caution">
    <text evidence="8">The sequence shown here is derived from an EMBL/GenBank/DDBJ whole genome shotgun (WGS) entry which is preliminary data.</text>
</comment>
<feature type="binding site" evidence="2">
    <location>
        <position position="487"/>
    </location>
    <ligand>
        <name>Zn(2+)</name>
        <dbReference type="ChEBI" id="CHEBI:29105"/>
        <note>catalytic</note>
    </ligand>
</feature>
<dbReference type="Gene3D" id="3.40.390.10">
    <property type="entry name" value="Collagenase (Catalytic Domain)"/>
    <property type="match status" value="1"/>
</dbReference>
<dbReference type="PRINTS" id="PR00289">
    <property type="entry name" value="DISINTEGRIN"/>
</dbReference>
<dbReference type="GO" id="GO:0046872">
    <property type="term" value="F:metal ion binding"/>
    <property type="evidence" value="ECO:0007669"/>
    <property type="project" value="UniProtKB-KW"/>
</dbReference>
<evidence type="ECO:0000256" key="5">
    <source>
        <dbReference type="SAM" id="SignalP"/>
    </source>
</evidence>
<dbReference type="Pfam" id="PF00200">
    <property type="entry name" value="Disintegrin"/>
    <property type="match status" value="1"/>
</dbReference>
<keyword evidence="1 2" id="KW-1015">Disulfide bond</keyword>
<organism evidence="8 9">
    <name type="scientific">Coemansia asiatica</name>
    <dbReference type="NCBI Taxonomy" id="1052880"/>
    <lineage>
        <taxon>Eukaryota</taxon>
        <taxon>Fungi</taxon>
        <taxon>Fungi incertae sedis</taxon>
        <taxon>Zoopagomycota</taxon>
        <taxon>Kickxellomycotina</taxon>
        <taxon>Kickxellomycetes</taxon>
        <taxon>Kickxellales</taxon>
        <taxon>Kickxellaceae</taxon>
        <taxon>Coemansia</taxon>
    </lineage>
</organism>
<keyword evidence="4" id="KW-0472">Membrane</keyword>
<dbReference type="InterPro" id="IPR036436">
    <property type="entry name" value="Disintegrin_dom_sf"/>
</dbReference>
<dbReference type="SUPFAM" id="SSF55486">
    <property type="entry name" value="Metalloproteases ('zincins'), catalytic domain"/>
    <property type="match status" value="1"/>
</dbReference>
<dbReference type="GO" id="GO:0004222">
    <property type="term" value="F:metalloendopeptidase activity"/>
    <property type="evidence" value="ECO:0007669"/>
    <property type="project" value="InterPro"/>
</dbReference>
<evidence type="ECO:0000256" key="3">
    <source>
        <dbReference type="SAM" id="MobiDB-lite"/>
    </source>
</evidence>
<feature type="binding site" evidence="2">
    <location>
        <position position="483"/>
    </location>
    <ligand>
        <name>Zn(2+)</name>
        <dbReference type="ChEBI" id="CHEBI:29105"/>
        <note>catalytic</note>
    </ligand>
</feature>
<feature type="domain" description="Peptidase M12B" evidence="7">
    <location>
        <begin position="331"/>
        <end position="560"/>
    </location>
</feature>